<sequence>MEYTIQKLARMAGVSTRTLRYYDEIGLLKPARLTSSGYRIYGGHELERLQHILFYRELEVDLDTIARIVNADGFDGASALYEHREKLLDRRRRLDVLLDNVEKTIALAEGRGTMSDAERFEGFKERMIEENEAKYGEEIRRKYGEKAVEESNKKLRGMTKEQHEEAARLAEEIHAALAEAYATGDPASAEAQRVAELHKRWLAFYWAEYSKEAHAGLARMYVEDERFRAYYDKQTPGSAEFLRDSIVIFTGQG</sequence>
<protein>
    <submittedName>
        <fullName evidence="6">MerR family transcriptional regulator</fullName>
    </submittedName>
</protein>
<comment type="caution">
    <text evidence="6">The sequence shown here is derived from an EMBL/GenBank/DDBJ whole genome shotgun (WGS) entry which is preliminary data.</text>
</comment>
<dbReference type="Pfam" id="PF13411">
    <property type="entry name" value="MerR_1"/>
    <property type="match status" value="1"/>
</dbReference>
<dbReference type="InterPro" id="IPR047057">
    <property type="entry name" value="MerR_fam"/>
</dbReference>
<organism evidence="6 7">
    <name type="scientific">Cohnella fermenti</name>
    <dbReference type="NCBI Taxonomy" id="2565925"/>
    <lineage>
        <taxon>Bacteria</taxon>
        <taxon>Bacillati</taxon>
        <taxon>Bacillota</taxon>
        <taxon>Bacilli</taxon>
        <taxon>Bacillales</taxon>
        <taxon>Paenibacillaceae</taxon>
        <taxon>Cohnella</taxon>
    </lineage>
</organism>
<dbReference type="Proteomes" id="UP000310636">
    <property type="component" value="Unassembled WGS sequence"/>
</dbReference>
<feature type="domain" description="HTH merR-type" evidence="5">
    <location>
        <begin position="1"/>
        <end position="71"/>
    </location>
</feature>
<evidence type="ECO:0000313" key="7">
    <source>
        <dbReference type="Proteomes" id="UP000310636"/>
    </source>
</evidence>
<dbReference type="InterPro" id="IPR036244">
    <property type="entry name" value="TipA-like_antibiotic-bd"/>
</dbReference>
<dbReference type="SUPFAM" id="SSF89082">
    <property type="entry name" value="Antibiotic binding domain of TipA-like multidrug resistance regulators"/>
    <property type="match status" value="1"/>
</dbReference>
<dbReference type="Gene3D" id="1.10.1660.10">
    <property type="match status" value="1"/>
</dbReference>
<evidence type="ECO:0000313" key="6">
    <source>
        <dbReference type="EMBL" id="THF81727.1"/>
    </source>
</evidence>
<dbReference type="SUPFAM" id="SSF46955">
    <property type="entry name" value="Putative DNA-binding domain"/>
    <property type="match status" value="1"/>
</dbReference>
<reference evidence="6 7" key="1">
    <citation type="submission" date="2019-04" db="EMBL/GenBank/DDBJ databases">
        <title>Cohnella sp. nov. isolated from preserved vegetables.</title>
        <authorList>
            <person name="Lin S.-Y."/>
            <person name="Hung M.-H."/>
            <person name="Young C.-C."/>
        </authorList>
    </citation>
    <scope>NUCLEOTIDE SEQUENCE [LARGE SCALE GENOMIC DNA]</scope>
    <source>
        <strain evidence="6 7">CC-MHH1044</strain>
    </source>
</reference>
<evidence type="ECO:0000256" key="3">
    <source>
        <dbReference type="ARBA" id="ARBA00023159"/>
    </source>
</evidence>
<dbReference type="GO" id="GO:0003677">
    <property type="term" value="F:DNA binding"/>
    <property type="evidence" value="ECO:0007669"/>
    <property type="project" value="UniProtKB-KW"/>
</dbReference>
<dbReference type="PROSITE" id="PS50937">
    <property type="entry name" value="HTH_MERR_2"/>
    <property type="match status" value="1"/>
</dbReference>
<dbReference type="Gene3D" id="1.10.490.50">
    <property type="entry name" value="Antibiotic binding domain of TipA-like multidrug resistance regulators"/>
    <property type="match status" value="1"/>
</dbReference>
<dbReference type="GO" id="GO:0003700">
    <property type="term" value="F:DNA-binding transcription factor activity"/>
    <property type="evidence" value="ECO:0007669"/>
    <property type="project" value="InterPro"/>
</dbReference>
<keyword evidence="4" id="KW-0804">Transcription</keyword>
<dbReference type="InterPro" id="IPR012925">
    <property type="entry name" value="TipAS_dom"/>
</dbReference>
<dbReference type="Pfam" id="PF07739">
    <property type="entry name" value="TipAS"/>
    <property type="match status" value="1"/>
</dbReference>
<dbReference type="PANTHER" id="PTHR30204:SF90">
    <property type="entry name" value="HTH-TYPE TRANSCRIPTIONAL ACTIVATOR MTA"/>
    <property type="match status" value="1"/>
</dbReference>
<dbReference type="EMBL" id="SSOB01000008">
    <property type="protein sequence ID" value="THF81727.1"/>
    <property type="molecule type" value="Genomic_DNA"/>
</dbReference>
<dbReference type="RefSeq" id="WP_136369323.1">
    <property type="nucleotide sequence ID" value="NZ_SSOB01000008.1"/>
</dbReference>
<dbReference type="CDD" id="cd01106">
    <property type="entry name" value="HTH_TipAL-Mta"/>
    <property type="match status" value="1"/>
</dbReference>
<keyword evidence="7" id="KW-1185">Reference proteome</keyword>
<gene>
    <name evidence="6" type="ORF">E6C55_08350</name>
</gene>
<dbReference type="OrthoDB" id="9814833at2"/>
<dbReference type="SMART" id="SM00422">
    <property type="entry name" value="HTH_MERR"/>
    <property type="match status" value="1"/>
</dbReference>
<keyword evidence="2" id="KW-0238">DNA-binding</keyword>
<dbReference type="InterPro" id="IPR009061">
    <property type="entry name" value="DNA-bd_dom_put_sf"/>
</dbReference>
<proteinExistence type="predicted"/>
<evidence type="ECO:0000256" key="4">
    <source>
        <dbReference type="ARBA" id="ARBA00023163"/>
    </source>
</evidence>
<keyword evidence="1" id="KW-0805">Transcription regulation</keyword>
<name>A0A4S4C7G9_9BACL</name>
<evidence type="ECO:0000256" key="1">
    <source>
        <dbReference type="ARBA" id="ARBA00023015"/>
    </source>
</evidence>
<keyword evidence="3" id="KW-0010">Activator</keyword>
<dbReference type="PRINTS" id="PR00040">
    <property type="entry name" value="HTHMERR"/>
</dbReference>
<dbReference type="PANTHER" id="PTHR30204">
    <property type="entry name" value="REDOX-CYCLING DRUG-SENSING TRANSCRIPTIONAL ACTIVATOR SOXR"/>
    <property type="match status" value="1"/>
</dbReference>
<evidence type="ECO:0000256" key="2">
    <source>
        <dbReference type="ARBA" id="ARBA00023125"/>
    </source>
</evidence>
<evidence type="ECO:0000259" key="5">
    <source>
        <dbReference type="PROSITE" id="PS50937"/>
    </source>
</evidence>
<dbReference type="InterPro" id="IPR000551">
    <property type="entry name" value="MerR-type_HTH_dom"/>
</dbReference>
<dbReference type="AlphaFoldDB" id="A0A4S4C7G9"/>
<accession>A0A4S4C7G9</accession>